<keyword evidence="2" id="KW-1185">Reference proteome</keyword>
<dbReference type="Proteomes" id="UP000186817">
    <property type="component" value="Unassembled WGS sequence"/>
</dbReference>
<dbReference type="AlphaFoldDB" id="A0A1Q9BUF8"/>
<proteinExistence type="predicted"/>
<sequence length="243" mass="25505">MTAKASKTSRGVEAAKLRPGFAVSGDAERILLHCSAQTTEVLVVLGRESIGVAGGEAQLIPSPVGAGQLQEIANHVKSRVVADAGVVGPVSRVTASRPESRNRLAGRPPKTLLPTRALVLRSLDSAALGRRRHGCELRLEVVFGIDAVPPTSPKSELEAPGRTRAMRAGAYSNAGAVRARRAVGVSNATGLREACATVNRFLRTRFPDGAWTSIAVLYNPCMGHRDIQNMPGHSNHALAGGDT</sequence>
<name>A0A1Q9BUF8_SYMMI</name>
<gene>
    <name evidence="1" type="ORF">AK812_SmicGene46271</name>
</gene>
<evidence type="ECO:0000313" key="1">
    <source>
        <dbReference type="EMBL" id="OLP74250.1"/>
    </source>
</evidence>
<feature type="non-terminal residue" evidence="1">
    <location>
        <position position="243"/>
    </location>
</feature>
<accession>A0A1Q9BUF8</accession>
<protein>
    <submittedName>
        <fullName evidence="1">Uncharacterized protein</fullName>
    </submittedName>
</protein>
<dbReference type="EMBL" id="LSRX01004048">
    <property type="protein sequence ID" value="OLP74250.1"/>
    <property type="molecule type" value="Genomic_DNA"/>
</dbReference>
<organism evidence="1 2">
    <name type="scientific">Symbiodinium microadriaticum</name>
    <name type="common">Dinoflagellate</name>
    <name type="synonym">Zooxanthella microadriatica</name>
    <dbReference type="NCBI Taxonomy" id="2951"/>
    <lineage>
        <taxon>Eukaryota</taxon>
        <taxon>Sar</taxon>
        <taxon>Alveolata</taxon>
        <taxon>Dinophyceae</taxon>
        <taxon>Suessiales</taxon>
        <taxon>Symbiodiniaceae</taxon>
        <taxon>Symbiodinium</taxon>
    </lineage>
</organism>
<comment type="caution">
    <text evidence="1">The sequence shown here is derived from an EMBL/GenBank/DDBJ whole genome shotgun (WGS) entry which is preliminary data.</text>
</comment>
<reference evidence="1 2" key="1">
    <citation type="submission" date="2016-02" db="EMBL/GenBank/DDBJ databases">
        <title>Genome analysis of coral dinoflagellate symbionts highlights evolutionary adaptations to a symbiotic lifestyle.</title>
        <authorList>
            <person name="Aranda M."/>
            <person name="Li Y."/>
            <person name="Liew Y.J."/>
            <person name="Baumgarten S."/>
            <person name="Simakov O."/>
            <person name="Wilson M."/>
            <person name="Piel J."/>
            <person name="Ashoor H."/>
            <person name="Bougouffa S."/>
            <person name="Bajic V.B."/>
            <person name="Ryu T."/>
            <person name="Ravasi T."/>
            <person name="Bayer T."/>
            <person name="Micklem G."/>
            <person name="Kim H."/>
            <person name="Bhak J."/>
            <person name="Lajeunesse T.C."/>
            <person name="Voolstra C.R."/>
        </authorList>
    </citation>
    <scope>NUCLEOTIDE SEQUENCE [LARGE SCALE GENOMIC DNA]</scope>
    <source>
        <strain evidence="1 2">CCMP2467</strain>
    </source>
</reference>
<evidence type="ECO:0000313" key="2">
    <source>
        <dbReference type="Proteomes" id="UP000186817"/>
    </source>
</evidence>